<comment type="similarity">
    <text evidence="2">Belongs to the P2X receptor family.</text>
</comment>
<protein>
    <submittedName>
        <fullName evidence="11">Uncharacterized protein</fullName>
    </submittedName>
</protein>
<dbReference type="GO" id="GO:0007165">
    <property type="term" value="P:signal transduction"/>
    <property type="evidence" value="ECO:0007669"/>
    <property type="project" value="UniProtKB-ARBA"/>
</dbReference>
<sequence>MPSNGGGSMSFSDRFFSYETFKVLRVRDRRLGGLYRLFQATILLYIASSIIYQQRYLKTENVINGAVRVTLKAPADGLATPEYCRPPAATTASPSLVGATPPCLYWSSNDILYEPGVDGALLTTRAQITQYGPFNNQTNTTPTQCDVNVPITAGCDPHTAPTTLLLPTSLVADIERFTLMLEHSIRGQATGLQIRSGNMEEGLLRDSGSGEVLKTFTDQTRYVPAADTSTVEAKAVNGSVAASATATMDGSKMVHLAGDVMTVGEFLQAAGVKLDDISTSPSAYVNETVRSSGVVVIVVIQYAAKGWNPNKISYEYLPKAIPDQEYKVIETIRDFRGGNRVEINRHGIRIVFSQAGQLGQFSLMSLLTNLVAAVALFKVANIIVELMMLRLHPQKKIYTRAKFEHAKDGIPPLKRNGTTNSSTTGLEELTAGEEESQTGSNSSIRERSQHGGQNSETVSPGSSNFALGGSGKTSGRCGGFVGSTEGSRQAGFSRREGIDEEATPRNQHEELEDFLTYSDVSDDSDADVKSGTRISYAQDSLTGSQSSSVDPTRSQLRVLVSRQSNDNLSGYGAKDACRNVTTPISTNGTVGRQLGSQLMKASSSTATAMSGVDWNRNGSSSALSGGEVTPGVARTTTAIRPSGGSIYGLGQGYGSMATRNSTDEIEIETRFGPVRPNEYKGFNPGGLSLAGTPPLSPSPSQAHYAFGGSMRRGSATPERSTVYGASTPSPIRAGSVEPFSAFRSPATMQATSPSPVFFGHHHHYNQSGMGRRGSVAEDHKGSNSCTKKHPSIKKSTGLASPSSPHEMTRTLNSRRSSGSLSSLSSSSSSSSLASFYEGGDQQRSVTPGAMTSFGLCQSGVGVGGGGAQSSTSAWSCGLPDSPLSPVGSRHCSKKYKSATTGGSGGREHKKRRKEYNQSTSAMHAGGRYESPLQSKSEVILTRPMFGLGSSSNMSSFSLSLAASAEPSSSKDVKGKHVDSKWSGEGSTSVSTPTVAPSTTTAFNVTMTPFQLPMPAYFSQGLGSKLDLEDALVGFSSSSSSSTPAATPTTLGGKQPQRGGNSLRRTLRSSVSSPSLLTGHRDATSAIAAASGLPVRAQLASHSDLPPKSGTVEPSLISSSSSSSRSGSVSGQDATVLSQSLLDTSVSCATGASAVHSTVSGNEQAAESRLLNAGSVGHFAYSTLDQGSGNRSNAQGVASYTGFPGTTPALINAVSHFSGTSSSSFAPSDTRYPSAPLSGLNATRASAEYPFIRMPSSSSGVASDTTTTTTRAAPLPLRPILSTSLHLHSRQQHPLSPCSLTPSSGIPFPTSSTSTTPIPTSSSSPALGGSGSSPQQYYTNPASTFFTSPITSSCTMTIPETGIRVLGPTITMITEDNRRLVLRRSAPLVLNEGVGEEKAARM</sequence>
<feature type="region of interest" description="Disordered" evidence="10">
    <location>
        <begin position="963"/>
        <end position="996"/>
    </location>
</feature>
<feature type="compositionally biased region" description="Polar residues" evidence="10">
    <location>
        <begin position="793"/>
        <end position="811"/>
    </location>
</feature>
<evidence type="ECO:0000256" key="7">
    <source>
        <dbReference type="ARBA" id="ARBA00023136"/>
    </source>
</evidence>
<evidence type="ECO:0000313" key="12">
    <source>
        <dbReference type="Proteomes" id="UP000078512"/>
    </source>
</evidence>
<gene>
    <name evidence="11" type="ORF">K457DRAFT_33551</name>
</gene>
<comment type="subcellular location">
    <subcellularLocation>
        <location evidence="1">Endomembrane system</location>
    </subcellularLocation>
</comment>
<evidence type="ECO:0000313" key="11">
    <source>
        <dbReference type="EMBL" id="OAQ27905.1"/>
    </source>
</evidence>
<evidence type="ECO:0000256" key="5">
    <source>
        <dbReference type="ARBA" id="ARBA00022989"/>
    </source>
</evidence>
<evidence type="ECO:0000256" key="1">
    <source>
        <dbReference type="ARBA" id="ARBA00004308"/>
    </source>
</evidence>
<feature type="compositionally biased region" description="Polar residues" evidence="10">
    <location>
        <begin position="450"/>
        <end position="465"/>
    </location>
</feature>
<evidence type="ECO:0000256" key="8">
    <source>
        <dbReference type="ARBA" id="ARBA00023286"/>
    </source>
</evidence>
<dbReference type="EMBL" id="KV442053">
    <property type="protein sequence ID" value="OAQ27905.1"/>
    <property type="molecule type" value="Genomic_DNA"/>
</dbReference>
<keyword evidence="5" id="KW-1133">Transmembrane helix</keyword>
<feature type="compositionally biased region" description="Low complexity" evidence="10">
    <location>
        <begin position="1035"/>
        <end position="1049"/>
    </location>
</feature>
<evidence type="ECO:0000256" key="9">
    <source>
        <dbReference type="ARBA" id="ARBA00023303"/>
    </source>
</evidence>
<dbReference type="PANTHER" id="PTHR10125">
    <property type="entry name" value="P2X PURINOCEPTOR"/>
    <property type="match status" value="1"/>
</dbReference>
<proteinExistence type="inferred from homology"/>
<feature type="region of interest" description="Disordered" evidence="10">
    <location>
        <begin position="1255"/>
        <end position="1334"/>
    </location>
</feature>
<dbReference type="Pfam" id="PF00864">
    <property type="entry name" value="P2X_receptor"/>
    <property type="match status" value="1"/>
</dbReference>
<feature type="compositionally biased region" description="Basic and acidic residues" evidence="10">
    <location>
        <begin position="493"/>
        <end position="509"/>
    </location>
</feature>
<keyword evidence="4" id="KW-0812">Transmembrane</keyword>
<evidence type="ECO:0000256" key="10">
    <source>
        <dbReference type="SAM" id="MobiDB-lite"/>
    </source>
</evidence>
<feature type="compositionally biased region" description="Low complexity" evidence="10">
    <location>
        <begin position="986"/>
        <end position="996"/>
    </location>
</feature>
<feature type="compositionally biased region" description="Low complexity" evidence="10">
    <location>
        <begin position="813"/>
        <end position="834"/>
    </location>
</feature>
<feature type="region of interest" description="Disordered" evidence="10">
    <location>
        <begin position="710"/>
        <end position="729"/>
    </location>
</feature>
<keyword evidence="3" id="KW-0813">Transport</keyword>
<dbReference type="GO" id="GO:0070588">
    <property type="term" value="P:calcium ion transmembrane transport"/>
    <property type="evidence" value="ECO:0007669"/>
    <property type="project" value="TreeGrafter"/>
</dbReference>
<keyword evidence="12" id="KW-1185">Reference proteome</keyword>
<feature type="compositionally biased region" description="Polar residues" evidence="10">
    <location>
        <begin position="717"/>
        <end position="729"/>
    </location>
</feature>
<feature type="compositionally biased region" description="Low complexity" evidence="10">
    <location>
        <begin position="1061"/>
        <end position="1076"/>
    </location>
</feature>
<feature type="compositionally biased region" description="Gly residues" evidence="10">
    <location>
        <begin position="468"/>
        <end position="481"/>
    </location>
</feature>
<dbReference type="OrthoDB" id="494673at2759"/>
<keyword evidence="7" id="KW-0472">Membrane</keyword>
<accession>A0A197JRT2</accession>
<reference evidence="11 12" key="1">
    <citation type="submission" date="2016-05" db="EMBL/GenBank/DDBJ databases">
        <title>Genome sequencing reveals origins of a unique bacterial endosymbiosis in the earliest lineages of terrestrial Fungi.</title>
        <authorList>
            <consortium name="DOE Joint Genome Institute"/>
            <person name="Uehling J."/>
            <person name="Gryganskyi A."/>
            <person name="Hameed K."/>
            <person name="Tschaplinski T."/>
            <person name="Misztal P."/>
            <person name="Wu S."/>
            <person name="Desiro A."/>
            <person name="Vande Pol N."/>
            <person name="Du Z.-Y."/>
            <person name="Zienkiewicz A."/>
            <person name="Zienkiewicz K."/>
            <person name="Morin E."/>
            <person name="Tisserant E."/>
            <person name="Splivallo R."/>
            <person name="Hainaut M."/>
            <person name="Henrissat B."/>
            <person name="Ohm R."/>
            <person name="Kuo A."/>
            <person name="Yan J."/>
            <person name="Lipzen A."/>
            <person name="Nolan M."/>
            <person name="Labutti K."/>
            <person name="Barry K."/>
            <person name="Goldstein A."/>
            <person name="Labbe J."/>
            <person name="Schadt C."/>
            <person name="Tuskan G."/>
            <person name="Grigoriev I."/>
            <person name="Martin F."/>
            <person name="Vilgalys R."/>
            <person name="Bonito G."/>
        </authorList>
    </citation>
    <scope>NUCLEOTIDE SEQUENCE [LARGE SCALE GENOMIC DNA]</scope>
    <source>
        <strain evidence="11 12">AG-77</strain>
    </source>
</reference>
<keyword evidence="6" id="KW-0406">Ion transport</keyword>
<evidence type="ECO:0000256" key="6">
    <source>
        <dbReference type="ARBA" id="ARBA00023065"/>
    </source>
</evidence>
<evidence type="ECO:0000256" key="4">
    <source>
        <dbReference type="ARBA" id="ARBA00022692"/>
    </source>
</evidence>
<feature type="compositionally biased region" description="Low complexity" evidence="10">
    <location>
        <begin position="1300"/>
        <end position="1326"/>
    </location>
</feature>
<name>A0A197JRT2_9FUNG</name>
<dbReference type="PANTHER" id="PTHR10125:SF31">
    <property type="entry name" value="P2X RECEPTOR E"/>
    <property type="match status" value="1"/>
</dbReference>
<dbReference type="STRING" id="1314771.A0A197JRT2"/>
<feature type="region of interest" description="Disordered" evidence="10">
    <location>
        <begin position="1098"/>
        <end position="1130"/>
    </location>
</feature>
<feature type="region of interest" description="Disordered" evidence="10">
    <location>
        <begin position="752"/>
        <end position="843"/>
    </location>
</feature>
<feature type="compositionally biased region" description="Polar residues" evidence="10">
    <location>
        <begin position="1280"/>
        <end position="1299"/>
    </location>
</feature>
<keyword evidence="9" id="KW-0407">Ion channel</keyword>
<dbReference type="GO" id="GO:0016020">
    <property type="term" value="C:membrane"/>
    <property type="evidence" value="ECO:0007669"/>
    <property type="project" value="TreeGrafter"/>
</dbReference>
<evidence type="ECO:0000256" key="2">
    <source>
        <dbReference type="ARBA" id="ARBA00009848"/>
    </source>
</evidence>
<feature type="compositionally biased region" description="Basic and acidic residues" evidence="10">
    <location>
        <begin position="968"/>
        <end position="981"/>
    </location>
</feature>
<dbReference type="Gene3D" id="1.10.287.940">
    <property type="entry name" value="atp-gated p2x4 ion channel"/>
    <property type="match status" value="2"/>
</dbReference>
<organism evidence="11 12">
    <name type="scientific">Linnemannia elongata AG-77</name>
    <dbReference type="NCBI Taxonomy" id="1314771"/>
    <lineage>
        <taxon>Eukaryota</taxon>
        <taxon>Fungi</taxon>
        <taxon>Fungi incertae sedis</taxon>
        <taxon>Mucoromycota</taxon>
        <taxon>Mortierellomycotina</taxon>
        <taxon>Mortierellomycetes</taxon>
        <taxon>Mortierellales</taxon>
        <taxon>Mortierellaceae</taxon>
        <taxon>Linnemannia</taxon>
    </lineage>
</organism>
<dbReference type="GO" id="GO:0012505">
    <property type="term" value="C:endomembrane system"/>
    <property type="evidence" value="ECO:0007669"/>
    <property type="project" value="UniProtKB-SubCell"/>
</dbReference>
<evidence type="ECO:0000256" key="3">
    <source>
        <dbReference type="ARBA" id="ARBA00022448"/>
    </source>
</evidence>
<feature type="compositionally biased region" description="Low complexity" evidence="10">
    <location>
        <begin position="1114"/>
        <end position="1129"/>
    </location>
</feature>
<feature type="region of interest" description="Disordered" evidence="10">
    <location>
        <begin position="408"/>
        <end position="511"/>
    </location>
</feature>
<feature type="region of interest" description="Disordered" evidence="10">
    <location>
        <begin position="1035"/>
        <end position="1078"/>
    </location>
</feature>
<dbReference type="GO" id="GO:0015267">
    <property type="term" value="F:channel activity"/>
    <property type="evidence" value="ECO:0007669"/>
    <property type="project" value="UniProtKB-ARBA"/>
</dbReference>
<feature type="region of interest" description="Disordered" evidence="10">
    <location>
        <begin position="885"/>
        <end position="930"/>
    </location>
</feature>
<keyword evidence="8" id="KW-1071">Ligand-gated ion channel</keyword>
<dbReference type="InterPro" id="IPR059116">
    <property type="entry name" value="P2X_receptor"/>
</dbReference>
<dbReference type="Proteomes" id="UP000078512">
    <property type="component" value="Unassembled WGS sequence"/>
</dbReference>